<feature type="region of interest" description="Disordered" evidence="1">
    <location>
        <begin position="246"/>
        <end position="346"/>
    </location>
</feature>
<dbReference type="AlphaFoldDB" id="A0A7R9IYV3"/>
<protein>
    <submittedName>
        <fullName evidence="2">(California timema) hypothetical protein</fullName>
    </submittedName>
</protein>
<sequence>MLRSVLQETDKETFEKLMKVFMEELEEDNDLNDFHWYFSEHYASRQQLWAQCYRTGTDINVWTNLKYNVRGRAAALRAGHFQKGNRPKNEPVLNENEKKVLMTIGTETAEGYCTADSLPEKQEDLERAMEGTTIPSVEDNSPLVFLEEMLKTPAVPVVDNSPPPLVAVPSHHHEQPANKRKWSEKGTPQRAPKIQRLRNNIQESREQFAEVQAGQTVVLRMIAENIPQQTSATKELAAGMFAVSESGQAKTGPGGFKPGGQAKTGTSGFNPGSQAKTGPGGFNSGGQAKSGTGGFNLGGQAKTGTGGFKPGGQTKTASANQPLGGTTSMAFTTRGGRSSSSMTGRL</sequence>
<feature type="region of interest" description="Disordered" evidence="1">
    <location>
        <begin position="168"/>
        <end position="193"/>
    </location>
</feature>
<feature type="compositionally biased region" description="Polar residues" evidence="1">
    <location>
        <begin position="263"/>
        <end position="276"/>
    </location>
</feature>
<feature type="compositionally biased region" description="Polar residues" evidence="1">
    <location>
        <begin position="313"/>
        <end position="331"/>
    </location>
</feature>
<dbReference type="EMBL" id="OE179692">
    <property type="protein sequence ID" value="CAD7569506.1"/>
    <property type="molecule type" value="Genomic_DNA"/>
</dbReference>
<accession>A0A7R9IYV3</accession>
<gene>
    <name evidence="2" type="ORF">TCMB3V08_LOCUS2242</name>
</gene>
<proteinExistence type="predicted"/>
<feature type="compositionally biased region" description="Low complexity" evidence="1">
    <location>
        <begin position="332"/>
        <end position="346"/>
    </location>
</feature>
<reference evidence="2" key="1">
    <citation type="submission" date="2020-11" db="EMBL/GenBank/DDBJ databases">
        <authorList>
            <person name="Tran Van P."/>
        </authorList>
    </citation>
    <scope>NUCLEOTIDE SEQUENCE</scope>
</reference>
<feature type="compositionally biased region" description="Basic and acidic residues" evidence="1">
    <location>
        <begin position="171"/>
        <end position="184"/>
    </location>
</feature>
<name>A0A7R9IYV3_TIMCA</name>
<evidence type="ECO:0000313" key="2">
    <source>
        <dbReference type="EMBL" id="CAD7569506.1"/>
    </source>
</evidence>
<organism evidence="2">
    <name type="scientific">Timema californicum</name>
    <name type="common">California timema</name>
    <name type="synonym">Walking stick</name>
    <dbReference type="NCBI Taxonomy" id="61474"/>
    <lineage>
        <taxon>Eukaryota</taxon>
        <taxon>Metazoa</taxon>
        <taxon>Ecdysozoa</taxon>
        <taxon>Arthropoda</taxon>
        <taxon>Hexapoda</taxon>
        <taxon>Insecta</taxon>
        <taxon>Pterygota</taxon>
        <taxon>Neoptera</taxon>
        <taxon>Polyneoptera</taxon>
        <taxon>Phasmatodea</taxon>
        <taxon>Timematodea</taxon>
        <taxon>Timematoidea</taxon>
        <taxon>Timematidae</taxon>
        <taxon>Timema</taxon>
    </lineage>
</organism>
<evidence type="ECO:0000256" key="1">
    <source>
        <dbReference type="SAM" id="MobiDB-lite"/>
    </source>
</evidence>